<reference evidence="2" key="1">
    <citation type="journal article" date="2019" name="Environ. Microbiol.">
        <title>Fungal ecological strategies reflected in gene transcription - a case study of two litter decomposers.</title>
        <authorList>
            <person name="Barbi F."/>
            <person name="Kohler A."/>
            <person name="Barry K."/>
            <person name="Baskaran P."/>
            <person name="Daum C."/>
            <person name="Fauchery L."/>
            <person name="Ihrmark K."/>
            <person name="Kuo A."/>
            <person name="LaButti K."/>
            <person name="Lipzen A."/>
            <person name="Morin E."/>
            <person name="Grigoriev I.V."/>
            <person name="Henrissat B."/>
            <person name="Lindahl B."/>
            <person name="Martin F."/>
        </authorList>
    </citation>
    <scope>NUCLEOTIDE SEQUENCE</scope>
    <source>
        <strain evidence="2">JB14</strain>
    </source>
</reference>
<evidence type="ECO:0000313" key="2">
    <source>
        <dbReference type="EMBL" id="KAE9382688.1"/>
    </source>
</evidence>
<evidence type="ECO:0000313" key="3">
    <source>
        <dbReference type="Proteomes" id="UP000799118"/>
    </source>
</evidence>
<dbReference type="Proteomes" id="UP000799118">
    <property type="component" value="Unassembled WGS sequence"/>
</dbReference>
<name>A0A6A4GB96_9AGAR</name>
<feature type="region of interest" description="Disordered" evidence="1">
    <location>
        <begin position="47"/>
        <end position="143"/>
    </location>
</feature>
<dbReference type="EMBL" id="ML771127">
    <property type="protein sequence ID" value="KAE9382688.1"/>
    <property type="molecule type" value="Genomic_DNA"/>
</dbReference>
<proteinExistence type="predicted"/>
<sequence length="143" mass="14354">MSTVGSKFTSDFQLVRSCLSPVFTPLEPLFFAGRILHMHISARGVTAVASASAEDGGATAGVSDGNGDGNGDEGNDDGNGDEGNDDGNGDGKGVSDTSASSTTSSQTSALSSFMTHLASNENTSPLSPTTSTSAGGTRARLFR</sequence>
<feature type="compositionally biased region" description="Low complexity" evidence="1">
    <location>
        <begin position="119"/>
        <end position="143"/>
    </location>
</feature>
<feature type="compositionally biased region" description="Low complexity" evidence="1">
    <location>
        <begin position="95"/>
        <end position="112"/>
    </location>
</feature>
<evidence type="ECO:0000256" key="1">
    <source>
        <dbReference type="SAM" id="MobiDB-lite"/>
    </source>
</evidence>
<feature type="compositionally biased region" description="Acidic residues" evidence="1">
    <location>
        <begin position="70"/>
        <end position="88"/>
    </location>
</feature>
<gene>
    <name evidence="2" type="ORF">BT96DRAFT_1027555</name>
</gene>
<keyword evidence="3" id="KW-1185">Reference proteome</keyword>
<protein>
    <submittedName>
        <fullName evidence="2">Uncharacterized protein</fullName>
    </submittedName>
</protein>
<accession>A0A6A4GB96</accession>
<dbReference type="AlphaFoldDB" id="A0A6A4GB96"/>
<organism evidence="2 3">
    <name type="scientific">Gymnopus androsaceus JB14</name>
    <dbReference type="NCBI Taxonomy" id="1447944"/>
    <lineage>
        <taxon>Eukaryota</taxon>
        <taxon>Fungi</taxon>
        <taxon>Dikarya</taxon>
        <taxon>Basidiomycota</taxon>
        <taxon>Agaricomycotina</taxon>
        <taxon>Agaricomycetes</taxon>
        <taxon>Agaricomycetidae</taxon>
        <taxon>Agaricales</taxon>
        <taxon>Marasmiineae</taxon>
        <taxon>Omphalotaceae</taxon>
        <taxon>Gymnopus</taxon>
    </lineage>
</organism>